<evidence type="ECO:0000313" key="2">
    <source>
        <dbReference type="EMBL" id="MEQ4482781.1"/>
    </source>
</evidence>
<comment type="caution">
    <text evidence="2">The sequence shown here is derived from an EMBL/GenBank/DDBJ whole genome shotgun (WGS) entry which is preliminary data.</text>
</comment>
<dbReference type="Pfam" id="PF00903">
    <property type="entry name" value="Glyoxalase"/>
    <property type="match status" value="1"/>
</dbReference>
<dbReference type="Proteomes" id="UP001493487">
    <property type="component" value="Unassembled WGS sequence"/>
</dbReference>
<proteinExistence type="predicted"/>
<dbReference type="Gene3D" id="3.10.180.10">
    <property type="entry name" value="2,3-Dihydroxybiphenyl 1,2-Dioxygenase, domain 1"/>
    <property type="match status" value="1"/>
</dbReference>
<keyword evidence="3" id="KW-1185">Reference proteome</keyword>
<dbReference type="InterPro" id="IPR004360">
    <property type="entry name" value="Glyas_Fos-R_dOase_dom"/>
</dbReference>
<dbReference type="InterPro" id="IPR029068">
    <property type="entry name" value="Glyas_Bleomycin-R_OHBP_Dase"/>
</dbReference>
<evidence type="ECO:0000259" key="1">
    <source>
        <dbReference type="PROSITE" id="PS51819"/>
    </source>
</evidence>
<organism evidence="2 3">
    <name type="scientific">Cohnella silvisoli</name>
    <dbReference type="NCBI Taxonomy" id="2873699"/>
    <lineage>
        <taxon>Bacteria</taxon>
        <taxon>Bacillati</taxon>
        <taxon>Bacillota</taxon>
        <taxon>Bacilli</taxon>
        <taxon>Bacillales</taxon>
        <taxon>Paenibacillaceae</taxon>
        <taxon>Cohnella</taxon>
    </lineage>
</organism>
<name>A0ABV1KRU1_9BACL</name>
<dbReference type="SUPFAM" id="SSF54593">
    <property type="entry name" value="Glyoxalase/Bleomycin resistance protein/Dihydroxybiphenyl dioxygenase"/>
    <property type="match status" value="1"/>
</dbReference>
<feature type="domain" description="VOC" evidence="1">
    <location>
        <begin position="1"/>
        <end position="126"/>
    </location>
</feature>
<dbReference type="PROSITE" id="PS51819">
    <property type="entry name" value="VOC"/>
    <property type="match status" value="1"/>
</dbReference>
<evidence type="ECO:0000313" key="3">
    <source>
        <dbReference type="Proteomes" id="UP001493487"/>
    </source>
</evidence>
<dbReference type="InterPro" id="IPR037523">
    <property type="entry name" value="VOC_core"/>
</dbReference>
<reference evidence="2 3" key="1">
    <citation type="journal article" date="2023" name="Genome Announc.">
        <title>Pan-Genome Analyses of the Genus Cohnella and Proposal of the Novel Species Cohnella silvisoli sp. nov., Isolated from Forest Soil.</title>
        <authorList>
            <person name="Wang C."/>
            <person name="Mao L."/>
            <person name="Bao G."/>
            <person name="Zhu H."/>
        </authorList>
    </citation>
    <scope>NUCLEOTIDE SEQUENCE [LARGE SCALE GENOMIC DNA]</scope>
    <source>
        <strain evidence="2 3">NL03-T5-1</strain>
    </source>
</reference>
<sequence>MLSITANLKVDNVKNTLEFYRDVLGFEVIVTVPEFDQPVLNWGMVKNNGAELMFQEKGNLEEEYPVLKGHSGTGCLSLFIKVKDVESLFEKIKEKAKVIKEIHKTFYDTKEFEILDNNGFVLTIAE</sequence>
<dbReference type="RefSeq" id="WP_232185495.1">
    <property type="nucleotide sequence ID" value="NZ_JAIOAP010000005.1"/>
</dbReference>
<dbReference type="EMBL" id="JASKHM010000005">
    <property type="protein sequence ID" value="MEQ4482781.1"/>
    <property type="molecule type" value="Genomic_DNA"/>
</dbReference>
<protein>
    <submittedName>
        <fullName evidence="2">VOC family protein</fullName>
    </submittedName>
</protein>
<accession>A0ABV1KRU1</accession>
<gene>
    <name evidence="2" type="ORF">QJS35_10270</name>
</gene>